<feature type="region of interest" description="Disordered" evidence="1">
    <location>
        <begin position="1"/>
        <end position="83"/>
    </location>
</feature>
<dbReference type="RefSeq" id="XP_008797842.2">
    <property type="nucleotide sequence ID" value="XM_008799620.3"/>
</dbReference>
<protein>
    <submittedName>
        <fullName evidence="3">Uncharacterized protein LOC103712912</fullName>
    </submittedName>
</protein>
<evidence type="ECO:0000313" key="2">
    <source>
        <dbReference type="Proteomes" id="UP000228380"/>
    </source>
</evidence>
<feature type="compositionally biased region" description="Basic and acidic residues" evidence="1">
    <location>
        <begin position="45"/>
        <end position="57"/>
    </location>
</feature>
<dbReference type="OrthoDB" id="768391at2759"/>
<proteinExistence type="predicted"/>
<gene>
    <name evidence="3" type="primary">LOC103712912</name>
</gene>
<feature type="compositionally biased region" description="Low complexity" evidence="1">
    <location>
        <begin position="31"/>
        <end position="42"/>
    </location>
</feature>
<name>A0A8B7CF41_PHODC</name>
<evidence type="ECO:0000313" key="3">
    <source>
        <dbReference type="RefSeq" id="XP_008797842.2"/>
    </source>
</evidence>
<keyword evidence="2" id="KW-1185">Reference proteome</keyword>
<dbReference type="AlphaFoldDB" id="A0A8B7CF41"/>
<evidence type="ECO:0000256" key="1">
    <source>
        <dbReference type="SAM" id="MobiDB-lite"/>
    </source>
</evidence>
<dbReference type="Proteomes" id="UP000228380">
    <property type="component" value="Chromosome 8"/>
</dbReference>
<reference evidence="3" key="2">
    <citation type="submission" date="2025-08" db="UniProtKB">
        <authorList>
            <consortium name="RefSeq"/>
        </authorList>
    </citation>
    <scope>IDENTIFICATION</scope>
    <source>
        <tissue evidence="3">Young leaves</tissue>
    </source>
</reference>
<accession>A0A8B7CF41</accession>
<feature type="compositionally biased region" description="Polar residues" evidence="1">
    <location>
        <begin position="65"/>
        <end position="74"/>
    </location>
</feature>
<sequence length="147" mass="16556">MKRNRAELAPSKTAETPAKTQRRSKDPIPKGMGTMRARAGAAPPEKPRKGSGPEKRPSTPAATAVYSSPSSTAMAQEGEEERPLGWDEFGGWWWWGVEEEMLLGWFPFVEEDFLCSENRGGSGLFWEEEDHDIWQLQDIHEIPNQAK</sequence>
<dbReference type="KEGG" id="pda:103712912"/>
<organism evidence="2 3">
    <name type="scientific">Phoenix dactylifera</name>
    <name type="common">Date palm</name>
    <dbReference type="NCBI Taxonomy" id="42345"/>
    <lineage>
        <taxon>Eukaryota</taxon>
        <taxon>Viridiplantae</taxon>
        <taxon>Streptophyta</taxon>
        <taxon>Embryophyta</taxon>
        <taxon>Tracheophyta</taxon>
        <taxon>Spermatophyta</taxon>
        <taxon>Magnoliopsida</taxon>
        <taxon>Liliopsida</taxon>
        <taxon>Arecaceae</taxon>
        <taxon>Coryphoideae</taxon>
        <taxon>Phoeniceae</taxon>
        <taxon>Phoenix</taxon>
    </lineage>
</organism>
<dbReference type="GeneID" id="103712912"/>
<reference evidence="2" key="1">
    <citation type="journal article" date="2019" name="Nat. Commun.">
        <title>Genome-wide association mapping of date palm fruit traits.</title>
        <authorList>
            <person name="Hazzouri K.M."/>
            <person name="Gros-Balthazard M."/>
            <person name="Flowers J.M."/>
            <person name="Copetti D."/>
            <person name="Lemansour A."/>
            <person name="Lebrun M."/>
            <person name="Masmoudi K."/>
            <person name="Ferrand S."/>
            <person name="Dhar M.I."/>
            <person name="Fresquez Z.A."/>
            <person name="Rosas U."/>
            <person name="Zhang J."/>
            <person name="Talag J."/>
            <person name="Lee S."/>
            <person name="Kudrna D."/>
            <person name="Powell R.F."/>
            <person name="Leitch I.J."/>
            <person name="Krueger R.R."/>
            <person name="Wing R.A."/>
            <person name="Amiri K.M.A."/>
            <person name="Purugganan M.D."/>
        </authorList>
    </citation>
    <scope>NUCLEOTIDE SEQUENCE [LARGE SCALE GENOMIC DNA]</scope>
    <source>
        <strain evidence="2">cv. Khalas</strain>
    </source>
</reference>